<sequence>MAPYVALGWPGLPPVAVVCTYPSIGRRGLLEVHMAARNHLCRMQTVSAALGTARSTRPTEENEEAAQPAPETVGPQHTGLKAQVAVYPYPFWAGLLFFPSNPSSNPKKAPLLINLAGSAVNRRITREWRRKNSHLAACSAALSSSQRFAHVLTMQ</sequence>
<feature type="region of interest" description="Disordered" evidence="1">
    <location>
        <begin position="51"/>
        <end position="76"/>
    </location>
</feature>
<evidence type="ECO:0000313" key="3">
    <source>
        <dbReference type="Proteomes" id="UP000298652"/>
    </source>
</evidence>
<accession>A0A4U6TSM1</accession>
<organism evidence="2 3">
    <name type="scientific">Setaria viridis</name>
    <name type="common">Green bristlegrass</name>
    <name type="synonym">Setaria italica subsp. viridis</name>
    <dbReference type="NCBI Taxonomy" id="4556"/>
    <lineage>
        <taxon>Eukaryota</taxon>
        <taxon>Viridiplantae</taxon>
        <taxon>Streptophyta</taxon>
        <taxon>Embryophyta</taxon>
        <taxon>Tracheophyta</taxon>
        <taxon>Spermatophyta</taxon>
        <taxon>Magnoliopsida</taxon>
        <taxon>Liliopsida</taxon>
        <taxon>Poales</taxon>
        <taxon>Poaceae</taxon>
        <taxon>PACMAD clade</taxon>
        <taxon>Panicoideae</taxon>
        <taxon>Panicodae</taxon>
        <taxon>Paniceae</taxon>
        <taxon>Cenchrinae</taxon>
        <taxon>Setaria</taxon>
    </lineage>
</organism>
<evidence type="ECO:0000256" key="1">
    <source>
        <dbReference type="SAM" id="MobiDB-lite"/>
    </source>
</evidence>
<reference evidence="2" key="1">
    <citation type="submission" date="2019-03" db="EMBL/GenBank/DDBJ databases">
        <title>WGS assembly of Setaria viridis.</title>
        <authorList>
            <person name="Huang P."/>
            <person name="Jenkins J."/>
            <person name="Grimwood J."/>
            <person name="Barry K."/>
            <person name="Healey A."/>
            <person name="Mamidi S."/>
            <person name="Sreedasyam A."/>
            <person name="Shu S."/>
            <person name="Feldman M."/>
            <person name="Wu J."/>
            <person name="Yu Y."/>
            <person name="Chen C."/>
            <person name="Johnson J."/>
            <person name="Rokhsar D."/>
            <person name="Baxter I."/>
            <person name="Schmutz J."/>
            <person name="Brutnell T."/>
            <person name="Kellogg E."/>
        </authorList>
    </citation>
    <scope>NUCLEOTIDE SEQUENCE [LARGE SCALE GENOMIC DNA]</scope>
</reference>
<dbReference type="Gramene" id="TKW04444">
    <property type="protein sequence ID" value="TKW04444"/>
    <property type="gene ID" value="SEVIR_7G109300v2"/>
</dbReference>
<gene>
    <name evidence="2" type="ORF">SEVIR_7G109300v2</name>
</gene>
<keyword evidence="3" id="KW-1185">Reference proteome</keyword>
<dbReference type="EMBL" id="CM016558">
    <property type="protein sequence ID" value="TKW04444.1"/>
    <property type="molecule type" value="Genomic_DNA"/>
</dbReference>
<dbReference type="Proteomes" id="UP000298652">
    <property type="component" value="Chromosome 7"/>
</dbReference>
<name>A0A4U6TSM1_SETVI</name>
<proteinExistence type="predicted"/>
<protein>
    <submittedName>
        <fullName evidence="2">Uncharacterized protein</fullName>
    </submittedName>
</protein>
<dbReference type="AlphaFoldDB" id="A0A4U6TSM1"/>
<evidence type="ECO:0000313" key="2">
    <source>
        <dbReference type="EMBL" id="TKW04444.1"/>
    </source>
</evidence>